<protein>
    <submittedName>
        <fullName evidence="9">SusC/RagA family TonB-linked outer membrane protein</fullName>
    </submittedName>
</protein>
<dbReference type="PROSITE" id="PS52016">
    <property type="entry name" value="TONB_DEPENDENT_REC_3"/>
    <property type="match status" value="1"/>
</dbReference>
<dbReference type="InterPro" id="IPR039426">
    <property type="entry name" value="TonB-dep_rcpt-like"/>
</dbReference>
<keyword evidence="4 7" id="KW-0812">Transmembrane</keyword>
<evidence type="ECO:0000256" key="1">
    <source>
        <dbReference type="ARBA" id="ARBA00004571"/>
    </source>
</evidence>
<comment type="subcellular location">
    <subcellularLocation>
        <location evidence="1 7">Cell outer membrane</location>
        <topology evidence="1 7">Multi-pass membrane protein</topology>
    </subcellularLocation>
</comment>
<dbReference type="Proteomes" id="UP000285951">
    <property type="component" value="Unassembled WGS sequence"/>
</dbReference>
<evidence type="ECO:0000313" key="12">
    <source>
        <dbReference type="Proteomes" id="UP000462449"/>
    </source>
</evidence>
<dbReference type="SUPFAM" id="SSF56935">
    <property type="entry name" value="Porins"/>
    <property type="match status" value="1"/>
</dbReference>
<dbReference type="InterPro" id="IPR023997">
    <property type="entry name" value="TonB-dep_OMP_SusC/RagA_CS"/>
</dbReference>
<keyword evidence="2 7" id="KW-0813">Transport</keyword>
<dbReference type="InterPro" id="IPR037066">
    <property type="entry name" value="Plug_dom_sf"/>
</dbReference>
<dbReference type="Gene3D" id="2.60.40.1120">
    <property type="entry name" value="Carboxypeptidase-like, regulatory domain"/>
    <property type="match status" value="1"/>
</dbReference>
<dbReference type="InterPro" id="IPR036942">
    <property type="entry name" value="Beta-barrel_TonB_sf"/>
</dbReference>
<keyword evidence="3 7" id="KW-1134">Transmembrane beta strand</keyword>
<dbReference type="EMBL" id="QTZN02000019">
    <property type="protein sequence ID" value="MVB07331.1"/>
    <property type="molecule type" value="Genomic_DNA"/>
</dbReference>
<keyword evidence="5 7" id="KW-0472">Membrane</keyword>
<evidence type="ECO:0000256" key="4">
    <source>
        <dbReference type="ARBA" id="ARBA00022692"/>
    </source>
</evidence>
<accession>A0A7M4D647</accession>
<evidence type="ECO:0000256" key="5">
    <source>
        <dbReference type="ARBA" id="ARBA00023136"/>
    </source>
</evidence>
<proteinExistence type="inferred from homology"/>
<reference evidence="9 12" key="2">
    <citation type="submission" date="2019-12" db="EMBL/GenBank/DDBJ databases">
        <title>Draft genome sequence of Labilibaculum sp. strain 44 isolated from deep waters of Black Sea.</title>
        <authorList>
            <person name="Yadav S."/>
            <person name="Villanueva L."/>
        </authorList>
    </citation>
    <scope>NUCLEOTIDE SEQUENCE [LARGE SCALE GENOMIC DNA]</scope>
    <source>
        <strain evidence="9 12">44</strain>
    </source>
</reference>
<dbReference type="AlphaFoldDB" id="A0A7M4D647"/>
<dbReference type="Proteomes" id="UP000462449">
    <property type="component" value="Unassembled WGS sequence"/>
</dbReference>
<dbReference type="NCBIfam" id="TIGR04056">
    <property type="entry name" value="OMP_RagA_SusC"/>
    <property type="match status" value="1"/>
</dbReference>
<dbReference type="Gene3D" id="2.40.170.20">
    <property type="entry name" value="TonB-dependent receptor, beta-barrel domain"/>
    <property type="match status" value="1"/>
</dbReference>
<dbReference type="InterPro" id="IPR023996">
    <property type="entry name" value="TonB-dep_OMP_SusC/RagA"/>
</dbReference>
<keyword evidence="6 7" id="KW-0998">Cell outer membrane</keyword>
<comment type="similarity">
    <text evidence="7">Belongs to the TonB-dependent receptor family.</text>
</comment>
<dbReference type="SMART" id="SM00965">
    <property type="entry name" value="STN"/>
    <property type="match status" value="1"/>
</dbReference>
<feature type="domain" description="Secretin/TonB short N-terminal" evidence="8">
    <location>
        <begin position="70"/>
        <end position="121"/>
    </location>
</feature>
<dbReference type="Pfam" id="PF07715">
    <property type="entry name" value="Plug"/>
    <property type="match status" value="1"/>
</dbReference>
<dbReference type="FunFam" id="2.60.40.1120:FF:000003">
    <property type="entry name" value="Outer membrane protein Omp121"/>
    <property type="match status" value="1"/>
</dbReference>
<evidence type="ECO:0000256" key="7">
    <source>
        <dbReference type="PROSITE-ProRule" id="PRU01360"/>
    </source>
</evidence>
<evidence type="ECO:0000256" key="6">
    <source>
        <dbReference type="ARBA" id="ARBA00023237"/>
    </source>
</evidence>
<evidence type="ECO:0000259" key="8">
    <source>
        <dbReference type="SMART" id="SM00965"/>
    </source>
</evidence>
<dbReference type="RefSeq" id="WP_156195820.1">
    <property type="nucleotide sequence ID" value="NZ_QTZN02000019.1"/>
</dbReference>
<evidence type="ECO:0000313" key="10">
    <source>
        <dbReference type="EMBL" id="MVB07331.1"/>
    </source>
</evidence>
<reference evidence="10 11" key="1">
    <citation type="submission" date="2019-11" db="EMBL/GenBank/DDBJ databases">
        <title>Draft genome sequence of Labilibaculum sp. strain SYP isolated from Black Sea.</title>
        <authorList>
            <person name="Yadav S."/>
            <person name="Villanueva L."/>
        </authorList>
    </citation>
    <scope>NUCLEOTIDE SEQUENCE [LARGE SCALE GENOMIC DNA]</scope>
    <source>
        <strain evidence="10 11">44</strain>
    </source>
</reference>
<gene>
    <name evidence="10" type="ORF">DWB62_009915</name>
    <name evidence="9" type="ORF">GNY23_09915</name>
</gene>
<dbReference type="SUPFAM" id="SSF49464">
    <property type="entry name" value="Carboxypeptidase regulatory domain-like"/>
    <property type="match status" value="1"/>
</dbReference>
<dbReference type="InterPro" id="IPR012910">
    <property type="entry name" value="Plug_dom"/>
</dbReference>
<keyword evidence="11" id="KW-1185">Reference proteome</keyword>
<organism evidence="9 12">
    <name type="scientific">Labilibaculum euxinus</name>
    <dbReference type="NCBI Taxonomy" id="2686357"/>
    <lineage>
        <taxon>Bacteria</taxon>
        <taxon>Pseudomonadati</taxon>
        <taxon>Bacteroidota</taxon>
        <taxon>Bacteroidia</taxon>
        <taxon>Marinilabiliales</taxon>
        <taxon>Marinifilaceae</taxon>
        <taxon>Labilibaculum</taxon>
    </lineage>
</organism>
<evidence type="ECO:0000256" key="2">
    <source>
        <dbReference type="ARBA" id="ARBA00022448"/>
    </source>
</evidence>
<dbReference type="GO" id="GO:0009279">
    <property type="term" value="C:cell outer membrane"/>
    <property type="evidence" value="ECO:0007669"/>
    <property type="project" value="UniProtKB-SubCell"/>
</dbReference>
<dbReference type="EMBL" id="WOTW01000019">
    <property type="protein sequence ID" value="MUP38126.1"/>
    <property type="molecule type" value="Genomic_DNA"/>
</dbReference>
<evidence type="ECO:0000313" key="11">
    <source>
        <dbReference type="Proteomes" id="UP000285951"/>
    </source>
</evidence>
<evidence type="ECO:0000256" key="3">
    <source>
        <dbReference type="ARBA" id="ARBA00022452"/>
    </source>
</evidence>
<name>A0A7M4D647_9BACT</name>
<dbReference type="Pfam" id="PF13715">
    <property type="entry name" value="CarbopepD_reg_2"/>
    <property type="match status" value="1"/>
</dbReference>
<dbReference type="Pfam" id="PF07660">
    <property type="entry name" value="STN"/>
    <property type="match status" value="1"/>
</dbReference>
<dbReference type="InterPro" id="IPR011662">
    <property type="entry name" value="Secretin/TonB_short_N"/>
</dbReference>
<sequence length="1099" mass="121689">MKKSFGITSFFEKNRWRKVVMRMKLFTIFMLVGVFQLTASVKGQNALVNLNMHDASLVEFFSDIAHQTDYEFLYNHDLVLGKETVSLEANQQDLKELLEDVLHERGLDYQLDDNVIIISKREYVAPASEPAPVEQRKKVSGKVADENGIPLPGVSVVVKGTMIGTSTDVDGNYSIEVDDNPVLIFSFVGMQKQEVKISQRSVVNVVMIAESQVFDEVQVIAYGTSSIRLNTGSVSSVKSDKLTSQPVANPMNALSGRVSGVVIQQNNGLPGSSTSLQIRGRSSLSSGTEPLYVIDGVAFSNENLNSFGIGAASGGISPFSVINPMDIERIDVLKDADATAIYGARASNGVVLITTKRGETGKAKLDVNVYTGAGKVGHFIPMMNTDEYLGMRREAFKNDGVEPDEYNAPDLMAYDQKAYTNWQKLLIGGTAHTTDVQATLHGGSEMVKFLVNANFRNEGTVFPGNQGSTKAGARMNLDYGSKDGKFKATFSGAFSNDKTDMYANDLTRFYSLPPNYPVYNEDGTLFWDYYQDNPIANLQQTYKGITNNLMGNSTLSYSPIDKLYLKVNLGYTQTTLEQKSKYPVSSFNPSYGMTSFAMFANNKMTNYIIEPTGSYSISGDNWTLNTLLGASLQRNITSGSSLEGSNYSSDALLGAISGAGLISSLYEDSSEYSFASLFGRITYNFKQKYILNVNYRRDGSSKFGDNNRFGNFGSAGVAWLFSDEPFIKEGVPFLSFGKLRTSYGVTGNDQIDNYLYLALYDIGTTYNNSASLNLKTLSNPNIQWETTRKFEMALDLGFFKDRLLLAANYYMNRSSNQIVNVKTASQSGFNYSIQNLDAVVQNTGLEFDLSSTNIDGEDFKWSTNFNISFPKNKLVSFPGLEGSNFSDLYEIGKPINASKYYQYAGIDSSTGKVLYTDKDNDGEADYEYAPVGTPFYGGLSNTFTYKNWSFDFLIQFSHRKGQTNNISEYQYESVLGTMANQNTSALNRWRSPGDENTRFPGASANYGTDIYDSYDNYSYSNANYGDASFVRFKSINLAYNLPNQWIEKLKISSARIYFQGQNLYTATKNKYVFDPETSGIGIGTMPPLRTFVLGINCSF</sequence>
<dbReference type="InterPro" id="IPR008969">
    <property type="entry name" value="CarboxyPept-like_regulatory"/>
</dbReference>
<dbReference type="NCBIfam" id="TIGR04057">
    <property type="entry name" value="SusC_RagA_signa"/>
    <property type="match status" value="1"/>
</dbReference>
<dbReference type="Gene3D" id="2.170.130.10">
    <property type="entry name" value="TonB-dependent receptor, plug domain"/>
    <property type="match status" value="1"/>
</dbReference>
<comment type="caution">
    <text evidence="9">The sequence shown here is derived from an EMBL/GenBank/DDBJ whole genome shotgun (WGS) entry which is preliminary data.</text>
</comment>
<evidence type="ECO:0000313" key="9">
    <source>
        <dbReference type="EMBL" id="MUP38126.1"/>
    </source>
</evidence>
<dbReference type="OrthoDB" id="9768177at2"/>